<organism evidence="2 3">
    <name type="scientific">Basidiobolus meristosporus CBS 931.73</name>
    <dbReference type="NCBI Taxonomy" id="1314790"/>
    <lineage>
        <taxon>Eukaryota</taxon>
        <taxon>Fungi</taxon>
        <taxon>Fungi incertae sedis</taxon>
        <taxon>Zoopagomycota</taxon>
        <taxon>Entomophthoromycotina</taxon>
        <taxon>Basidiobolomycetes</taxon>
        <taxon>Basidiobolales</taxon>
        <taxon>Basidiobolaceae</taxon>
        <taxon>Basidiobolus</taxon>
    </lineage>
</organism>
<reference evidence="2 3" key="1">
    <citation type="submission" date="2016-07" db="EMBL/GenBank/DDBJ databases">
        <title>Pervasive Adenine N6-methylation of Active Genes in Fungi.</title>
        <authorList>
            <consortium name="DOE Joint Genome Institute"/>
            <person name="Mondo S.J."/>
            <person name="Dannebaum R.O."/>
            <person name="Kuo R.C."/>
            <person name="Labutti K."/>
            <person name="Haridas S."/>
            <person name="Kuo A."/>
            <person name="Salamov A."/>
            <person name="Ahrendt S.R."/>
            <person name="Lipzen A."/>
            <person name="Sullivan W."/>
            <person name="Andreopoulos W.B."/>
            <person name="Clum A."/>
            <person name="Lindquist E."/>
            <person name="Daum C."/>
            <person name="Ramamoorthy G.K."/>
            <person name="Gryganskyi A."/>
            <person name="Culley D."/>
            <person name="Magnuson J.K."/>
            <person name="James T.Y."/>
            <person name="O'Malley M.A."/>
            <person name="Stajich J.E."/>
            <person name="Spatafora J.W."/>
            <person name="Visel A."/>
            <person name="Grigoriev I.V."/>
        </authorList>
    </citation>
    <scope>NUCLEOTIDE SEQUENCE [LARGE SCALE GENOMIC DNA]</scope>
    <source>
        <strain evidence="2 3">CBS 931.73</strain>
    </source>
</reference>
<name>A0A1Y1X8V0_9FUNG</name>
<feature type="region of interest" description="Disordered" evidence="1">
    <location>
        <begin position="168"/>
        <end position="200"/>
    </location>
</feature>
<dbReference type="InParanoid" id="A0A1Y1X8V0"/>
<evidence type="ECO:0000313" key="3">
    <source>
        <dbReference type="Proteomes" id="UP000193498"/>
    </source>
</evidence>
<sequence>MYPSRGIALEIGPIPCAIDRSPALKGGADQSPICLWDLRGNCVGIEIRLQKNTTWPPFQGSTDHHHMRIHSNLFVASLGGSIAAVTDAQGTQAFTPANYPGLIFRAGGSNAICFHGETIFLASTAAGCPADAGCYAADKDAATIRGCYRSSRETGTWCGRMGRELPRVESTPGSHHGGIGQVKEGERPVRASGWPLDRYR</sequence>
<evidence type="ECO:0000256" key="1">
    <source>
        <dbReference type="SAM" id="MobiDB-lite"/>
    </source>
</evidence>
<proteinExistence type="predicted"/>
<protein>
    <submittedName>
        <fullName evidence="2">Uncharacterized protein</fullName>
    </submittedName>
</protein>
<keyword evidence="3" id="KW-1185">Reference proteome</keyword>
<dbReference type="Proteomes" id="UP000193498">
    <property type="component" value="Unassembled WGS sequence"/>
</dbReference>
<accession>A0A1Y1X8V0</accession>
<dbReference type="AlphaFoldDB" id="A0A1Y1X8V0"/>
<evidence type="ECO:0000313" key="2">
    <source>
        <dbReference type="EMBL" id="ORX82157.1"/>
    </source>
</evidence>
<gene>
    <name evidence="2" type="ORF">K493DRAFT_307882</name>
</gene>
<comment type="caution">
    <text evidence="2">The sequence shown here is derived from an EMBL/GenBank/DDBJ whole genome shotgun (WGS) entry which is preliminary data.</text>
</comment>
<dbReference type="EMBL" id="MCFE01000680">
    <property type="protein sequence ID" value="ORX82157.1"/>
    <property type="molecule type" value="Genomic_DNA"/>
</dbReference>